<keyword evidence="2" id="KW-1185">Reference proteome</keyword>
<gene>
    <name evidence="1" type="ORF">Zmor_003377</name>
</gene>
<organism evidence="1 2">
    <name type="scientific">Zophobas morio</name>
    <dbReference type="NCBI Taxonomy" id="2755281"/>
    <lineage>
        <taxon>Eukaryota</taxon>
        <taxon>Metazoa</taxon>
        <taxon>Ecdysozoa</taxon>
        <taxon>Arthropoda</taxon>
        <taxon>Hexapoda</taxon>
        <taxon>Insecta</taxon>
        <taxon>Pterygota</taxon>
        <taxon>Neoptera</taxon>
        <taxon>Endopterygota</taxon>
        <taxon>Coleoptera</taxon>
        <taxon>Polyphaga</taxon>
        <taxon>Cucujiformia</taxon>
        <taxon>Tenebrionidae</taxon>
        <taxon>Zophobas</taxon>
    </lineage>
</organism>
<evidence type="ECO:0000313" key="2">
    <source>
        <dbReference type="Proteomes" id="UP001168821"/>
    </source>
</evidence>
<dbReference type="EMBL" id="JALNTZ010000010">
    <property type="protein sequence ID" value="KAJ3640057.1"/>
    <property type="molecule type" value="Genomic_DNA"/>
</dbReference>
<dbReference type="Proteomes" id="UP001168821">
    <property type="component" value="Unassembled WGS sequence"/>
</dbReference>
<dbReference type="InterPro" id="IPR006631">
    <property type="entry name" value="DM4_12"/>
</dbReference>
<comment type="caution">
    <text evidence="1">The sequence shown here is derived from an EMBL/GenBank/DDBJ whole genome shotgun (WGS) entry which is preliminary data.</text>
</comment>
<reference evidence="1" key="1">
    <citation type="journal article" date="2023" name="G3 (Bethesda)">
        <title>Whole genome assemblies of Zophobas morio and Tenebrio molitor.</title>
        <authorList>
            <person name="Kaur S."/>
            <person name="Stinson S.A."/>
            <person name="diCenzo G.C."/>
        </authorList>
    </citation>
    <scope>NUCLEOTIDE SEQUENCE</scope>
    <source>
        <strain evidence="1">QUZm001</strain>
    </source>
</reference>
<proteinExistence type="predicted"/>
<dbReference type="SMART" id="SM00718">
    <property type="entry name" value="DM4_12"/>
    <property type="match status" value="1"/>
</dbReference>
<name>A0AA38M2L9_9CUCU</name>
<accession>A0AA38M2L9</accession>
<evidence type="ECO:0000313" key="1">
    <source>
        <dbReference type="EMBL" id="KAJ3640057.1"/>
    </source>
</evidence>
<dbReference type="Pfam" id="PF07841">
    <property type="entry name" value="DM4_12"/>
    <property type="match status" value="1"/>
</dbReference>
<dbReference type="AlphaFoldDB" id="A0AA38M2L9"/>
<protein>
    <submittedName>
        <fullName evidence="1">Uncharacterized protein</fullName>
    </submittedName>
</protein>
<sequence length="201" mass="23410">MLKFVMNPKKIVCFFITVSVNLKILNGEDSFITIPNFIRYPYSATEGPFIGIFLAISLPLELPEYNVFFSYNMEANYVLPQNETEYTYPPLLERSLNRRFWDRKYFYDILEFKIKSHGHPGKPCLLRAICEASVYSSQHTGILGDLLHILLTPSTSTDYVLEDYGRAEQWGRMRRNCNKYKKKCSTSFLDLVSQISHYVAN</sequence>
<dbReference type="PANTHER" id="PTHR21398">
    <property type="entry name" value="AGAP007094-PA"/>
    <property type="match status" value="1"/>
</dbReference>
<dbReference type="PANTHER" id="PTHR21398:SF22">
    <property type="entry name" value="IP12060P-RELATED"/>
    <property type="match status" value="1"/>
</dbReference>